<dbReference type="PANTHER" id="PTHR31579">
    <property type="entry name" value="OS03G0796600 PROTEIN"/>
    <property type="match status" value="1"/>
</dbReference>
<sequence length="569" mass="63003">MPGLVYVKPWASAHRGRRAPDFGAGAPTPTSDGCKAREMSAPENAGNITHVRQGFFAAATKATTGGGRAPTHQTASAMTVFRPPVSLVRFYKQEVVAAGGSDVFLADQARAAVVVEAAARERTEAKKYYSSSGSEHEPNSVCLAAMVHEFMEEEAADEQQLDKCGRARCNCRIGCCNELNSSDHDDDDDDESSSVPKLGREMAENLQALTPCKSAMETSLLADVSRALETLRTTMNLGEDSWPKCSTGMTPPPAEHLRRGVMRQLRAAGHDAAICKSRWNHTGGFPGGDYEYIDIAMESADAVGKSISGRRRKKRRILVDIDFRAQFEIACPTQHYTLLVQLLPTVFVGEAEQLQSILTLMSEAIKCSLKKRGLDLPPWRKAEYIRAKWFSWHRRTTNLVSQQLHNNKTDLCPAAAETAAVQDFACIATRGKKGQDLEFTNEMEMLLFQPKTDHDSRSEMLMKMRGIMRNEITSSQRPTTSKHCYVKKQDQEAELEPPHEWANIGGTNSVHNLLAVHHQAKTNHNHNISVEKIDNMAWQPPEVMPRASDRHHPPLAGLTAILKETIQAH</sequence>
<dbReference type="NCBIfam" id="TIGR01615">
    <property type="entry name" value="A_thal_3542"/>
    <property type="match status" value="1"/>
</dbReference>
<dbReference type="Proteomes" id="UP001497512">
    <property type="component" value="Chromosome 12"/>
</dbReference>
<dbReference type="EMBL" id="OZ019904">
    <property type="protein sequence ID" value="CAK9198617.1"/>
    <property type="molecule type" value="Genomic_DNA"/>
</dbReference>
<proteinExistence type="predicted"/>
<organism evidence="2 3">
    <name type="scientific">Sphagnum troendelagicum</name>
    <dbReference type="NCBI Taxonomy" id="128251"/>
    <lineage>
        <taxon>Eukaryota</taxon>
        <taxon>Viridiplantae</taxon>
        <taxon>Streptophyta</taxon>
        <taxon>Embryophyta</taxon>
        <taxon>Bryophyta</taxon>
        <taxon>Sphagnophytina</taxon>
        <taxon>Sphagnopsida</taxon>
        <taxon>Sphagnales</taxon>
        <taxon>Sphagnaceae</taxon>
        <taxon>Sphagnum</taxon>
    </lineage>
</organism>
<name>A0ABP0TK19_9BRYO</name>
<keyword evidence="3" id="KW-1185">Reference proteome</keyword>
<gene>
    <name evidence="2" type="ORF">CSSPTR1EN2_LOCUS4526</name>
</gene>
<protein>
    <submittedName>
        <fullName evidence="2">Uncharacterized protein</fullName>
    </submittedName>
</protein>
<dbReference type="InterPro" id="IPR006502">
    <property type="entry name" value="PDDEXK-like"/>
</dbReference>
<evidence type="ECO:0000256" key="1">
    <source>
        <dbReference type="SAM" id="MobiDB-lite"/>
    </source>
</evidence>
<feature type="region of interest" description="Disordered" evidence="1">
    <location>
        <begin position="16"/>
        <end position="35"/>
    </location>
</feature>
<evidence type="ECO:0000313" key="2">
    <source>
        <dbReference type="EMBL" id="CAK9198617.1"/>
    </source>
</evidence>
<dbReference type="Pfam" id="PF04720">
    <property type="entry name" value="PDDEXK_6"/>
    <property type="match status" value="1"/>
</dbReference>
<evidence type="ECO:0000313" key="3">
    <source>
        <dbReference type="Proteomes" id="UP001497512"/>
    </source>
</evidence>
<reference evidence="2" key="1">
    <citation type="submission" date="2024-02" db="EMBL/GenBank/DDBJ databases">
        <authorList>
            <consortium name="ELIXIR-Norway"/>
            <consortium name="Elixir Norway"/>
        </authorList>
    </citation>
    <scope>NUCLEOTIDE SEQUENCE</scope>
</reference>
<dbReference type="PANTHER" id="PTHR31579:SF1">
    <property type="entry name" value="OS03G0796600 PROTEIN"/>
    <property type="match status" value="1"/>
</dbReference>
<accession>A0ABP0TK19</accession>